<dbReference type="PANTHER" id="PTHR43689">
    <property type="entry name" value="HYDROLASE"/>
    <property type="match status" value="1"/>
</dbReference>
<dbReference type="Proteomes" id="UP000054558">
    <property type="component" value="Unassembled WGS sequence"/>
</dbReference>
<protein>
    <recommendedName>
        <fullName evidence="2">AB hydrolase-1 domain-containing protein</fullName>
    </recommendedName>
</protein>
<evidence type="ECO:0000313" key="4">
    <source>
        <dbReference type="Proteomes" id="UP000054558"/>
    </source>
</evidence>
<name>A0A1Y1HNN1_KLENI</name>
<dbReference type="Pfam" id="PF00561">
    <property type="entry name" value="Abhydrolase_1"/>
    <property type="match status" value="1"/>
</dbReference>
<feature type="region of interest" description="Disordered" evidence="1">
    <location>
        <begin position="1"/>
        <end position="29"/>
    </location>
</feature>
<dbReference type="SUPFAM" id="SSF53474">
    <property type="entry name" value="alpha/beta-Hydrolases"/>
    <property type="match status" value="1"/>
</dbReference>
<dbReference type="Gene3D" id="3.40.50.1820">
    <property type="entry name" value="alpha/beta hydrolase"/>
    <property type="match status" value="1"/>
</dbReference>
<gene>
    <name evidence="3" type="ORF">KFL_000180610</name>
</gene>
<dbReference type="OMA" id="YLFSFCH"/>
<dbReference type="InterPro" id="IPR000073">
    <property type="entry name" value="AB_hydrolase_1"/>
</dbReference>
<dbReference type="GO" id="GO:0016787">
    <property type="term" value="F:hydrolase activity"/>
    <property type="evidence" value="ECO:0000318"/>
    <property type="project" value="GO_Central"/>
</dbReference>
<dbReference type="InterPro" id="IPR029058">
    <property type="entry name" value="AB_hydrolase_fold"/>
</dbReference>
<reference evidence="3 4" key="1">
    <citation type="journal article" date="2014" name="Nat. Commun.">
        <title>Klebsormidium flaccidum genome reveals primary factors for plant terrestrial adaptation.</title>
        <authorList>
            <person name="Hori K."/>
            <person name="Maruyama F."/>
            <person name="Fujisawa T."/>
            <person name="Togashi T."/>
            <person name="Yamamoto N."/>
            <person name="Seo M."/>
            <person name="Sato S."/>
            <person name="Yamada T."/>
            <person name="Mori H."/>
            <person name="Tajima N."/>
            <person name="Moriyama T."/>
            <person name="Ikeuchi M."/>
            <person name="Watanabe M."/>
            <person name="Wada H."/>
            <person name="Kobayashi K."/>
            <person name="Saito M."/>
            <person name="Masuda T."/>
            <person name="Sasaki-Sekimoto Y."/>
            <person name="Mashiguchi K."/>
            <person name="Awai K."/>
            <person name="Shimojima M."/>
            <person name="Masuda S."/>
            <person name="Iwai M."/>
            <person name="Nobusawa T."/>
            <person name="Narise T."/>
            <person name="Kondo S."/>
            <person name="Saito H."/>
            <person name="Sato R."/>
            <person name="Murakawa M."/>
            <person name="Ihara Y."/>
            <person name="Oshima-Yamada Y."/>
            <person name="Ohtaka K."/>
            <person name="Satoh M."/>
            <person name="Sonobe K."/>
            <person name="Ishii M."/>
            <person name="Ohtani R."/>
            <person name="Kanamori-Sato M."/>
            <person name="Honoki R."/>
            <person name="Miyazaki D."/>
            <person name="Mochizuki H."/>
            <person name="Umetsu J."/>
            <person name="Higashi K."/>
            <person name="Shibata D."/>
            <person name="Kamiya Y."/>
            <person name="Sato N."/>
            <person name="Nakamura Y."/>
            <person name="Tabata S."/>
            <person name="Ida S."/>
            <person name="Kurokawa K."/>
            <person name="Ohta H."/>
        </authorList>
    </citation>
    <scope>NUCLEOTIDE SEQUENCE [LARGE SCALE GENOMIC DNA]</scope>
    <source>
        <strain evidence="3 4">NIES-2285</strain>
    </source>
</reference>
<sequence>MSAAGGSGRPHSPIDPVESPRTQPADNLSDALGRIVGHPSGSLVGALAVAAWKGITKNTAETVELFRDLPPSDLTDTVAPEALADPDSKFVDVGKVRVHYKEYTKQGLSPTEAQRLPTILLLHGFAGSTWSFRKVMADMAEALDGHRVIAFDRPPFGLTSRPLDVQPGAPDNPYTAEGAARLMLALMDTLKIDKAVAMGHSAGAPIVLDAALLAPERITALGLLAPAVFVDKSALSRGGLYAQLRLLYTRALLSTPGVGLNYIRQMYRKRRAEVNKGAMTYADADKVTNEDIEGYLKPMMAHDWDRASLLQFQSFGFEPVGDRIKDLKVPVLILQGDLDKAVPVQAARSLAAVLRDVTETSYVELNNCGHQPMEEFPEVFVEKVTDFLQSLPDKVPAARATPRRDIDLETRVPVLGPDVTSVEAAPTSL</sequence>
<dbReference type="AlphaFoldDB" id="A0A1Y1HNN1"/>
<dbReference type="PANTHER" id="PTHR43689:SF56">
    <property type="entry name" value="AB HYDROLASE-1 DOMAIN-CONTAINING PROTEIN"/>
    <property type="match status" value="1"/>
</dbReference>
<evidence type="ECO:0000313" key="3">
    <source>
        <dbReference type="EMBL" id="GAQ78779.1"/>
    </source>
</evidence>
<accession>A0A1Y1HNN1</accession>
<evidence type="ECO:0000259" key="2">
    <source>
        <dbReference type="Pfam" id="PF00561"/>
    </source>
</evidence>
<keyword evidence="4" id="KW-1185">Reference proteome</keyword>
<organism evidence="3 4">
    <name type="scientific">Klebsormidium nitens</name>
    <name type="common">Green alga</name>
    <name type="synonym">Ulothrix nitens</name>
    <dbReference type="NCBI Taxonomy" id="105231"/>
    <lineage>
        <taxon>Eukaryota</taxon>
        <taxon>Viridiplantae</taxon>
        <taxon>Streptophyta</taxon>
        <taxon>Klebsormidiophyceae</taxon>
        <taxon>Klebsormidiales</taxon>
        <taxon>Klebsormidiaceae</taxon>
        <taxon>Klebsormidium</taxon>
    </lineage>
</organism>
<dbReference type="OrthoDB" id="19657at2759"/>
<evidence type="ECO:0000256" key="1">
    <source>
        <dbReference type="SAM" id="MobiDB-lite"/>
    </source>
</evidence>
<dbReference type="PRINTS" id="PR00412">
    <property type="entry name" value="EPOXHYDRLASE"/>
</dbReference>
<dbReference type="STRING" id="105231.A0A1Y1HNN1"/>
<dbReference type="EMBL" id="DF236967">
    <property type="protein sequence ID" value="GAQ78779.1"/>
    <property type="molecule type" value="Genomic_DNA"/>
</dbReference>
<proteinExistence type="predicted"/>
<feature type="domain" description="AB hydrolase-1" evidence="2">
    <location>
        <begin position="117"/>
        <end position="375"/>
    </location>
</feature>
<dbReference type="InterPro" id="IPR000639">
    <property type="entry name" value="Epox_hydrolase-like"/>
</dbReference>